<feature type="transmembrane region" description="Helical" evidence="7">
    <location>
        <begin position="100"/>
        <end position="117"/>
    </location>
</feature>
<keyword evidence="7" id="KW-0812">Transmembrane</keyword>
<name>A0A6A4VFL1_AMPAM</name>
<keyword evidence="6 7" id="KW-1278">Translocase</keyword>
<dbReference type="Gene3D" id="2.70.150.10">
    <property type="entry name" value="Calcium-transporting ATPase, cytoplasmic transduction domain A"/>
    <property type="match status" value="1"/>
</dbReference>
<comment type="caution">
    <text evidence="7">Lacks conserved residue(s) required for the propagation of feature annotation.</text>
</comment>
<dbReference type="InterPro" id="IPR047819">
    <property type="entry name" value="P5A-ATPase_N"/>
</dbReference>
<feature type="domain" description="P5B-type ATPase N-terminal" evidence="9">
    <location>
        <begin position="21"/>
        <end position="82"/>
    </location>
</feature>
<keyword evidence="4 7" id="KW-0067">ATP-binding</keyword>
<dbReference type="SUPFAM" id="SSF81653">
    <property type="entry name" value="Calcium ATPase, transduction domain A"/>
    <property type="match status" value="1"/>
</dbReference>
<dbReference type="EC" id="7.2.2.-" evidence="7"/>
<feature type="transmembrane region" description="Helical" evidence="7">
    <location>
        <begin position="73"/>
        <end position="94"/>
    </location>
</feature>
<protein>
    <recommendedName>
        <fullName evidence="7">Cation-transporting ATPase</fullName>
        <ecNumber evidence="7">7.2.2.-</ecNumber>
    </recommendedName>
</protein>
<evidence type="ECO:0000313" key="11">
    <source>
        <dbReference type="Proteomes" id="UP000440578"/>
    </source>
</evidence>
<dbReference type="GO" id="GO:0140358">
    <property type="term" value="F:P-type transmembrane transporter activity"/>
    <property type="evidence" value="ECO:0007669"/>
    <property type="project" value="InterPro"/>
</dbReference>
<feature type="transmembrane region" description="Helical" evidence="7">
    <location>
        <begin position="32"/>
        <end position="52"/>
    </location>
</feature>
<reference evidence="10 11" key="1">
    <citation type="submission" date="2019-07" db="EMBL/GenBank/DDBJ databases">
        <title>Draft genome assembly of a fouling barnacle, Amphibalanus amphitrite (Darwin, 1854): The first reference genome for Thecostraca.</title>
        <authorList>
            <person name="Kim W."/>
        </authorList>
    </citation>
    <scope>NUCLEOTIDE SEQUENCE [LARGE SCALE GENOMIC DNA]</scope>
    <source>
        <strain evidence="10">SNU_AA5</strain>
        <tissue evidence="10">Soma without cirri and trophi</tissue>
    </source>
</reference>
<dbReference type="PANTHER" id="PTHR45630">
    <property type="entry name" value="CATION-TRANSPORTING ATPASE-RELATED"/>
    <property type="match status" value="1"/>
</dbReference>
<evidence type="ECO:0000313" key="10">
    <source>
        <dbReference type="EMBL" id="KAF0291939.1"/>
    </source>
</evidence>
<dbReference type="GO" id="GO:0016020">
    <property type="term" value="C:membrane"/>
    <property type="evidence" value="ECO:0007669"/>
    <property type="project" value="UniProtKB-SubCell"/>
</dbReference>
<dbReference type="InterPro" id="IPR008250">
    <property type="entry name" value="ATPase_P-typ_transduc_dom_A_sf"/>
</dbReference>
<dbReference type="GO" id="GO:0019829">
    <property type="term" value="F:ATPase-coupled monoatomic cation transmembrane transporter activity"/>
    <property type="evidence" value="ECO:0007669"/>
    <property type="project" value="UniProtKB-UniRule"/>
</dbReference>
<evidence type="ECO:0000256" key="6">
    <source>
        <dbReference type="ARBA" id="ARBA00022967"/>
    </source>
</evidence>
<proteinExistence type="inferred from homology"/>
<dbReference type="GO" id="GO:0046872">
    <property type="term" value="F:metal ion binding"/>
    <property type="evidence" value="ECO:0007669"/>
    <property type="project" value="UniProtKB-UniRule"/>
</dbReference>
<keyword evidence="3 7" id="KW-0547">Nucleotide-binding</keyword>
<dbReference type="EMBL" id="VIIS01001847">
    <property type="protein sequence ID" value="KAF0291939.1"/>
    <property type="molecule type" value="Genomic_DNA"/>
</dbReference>
<evidence type="ECO:0000256" key="2">
    <source>
        <dbReference type="ARBA" id="ARBA00022723"/>
    </source>
</evidence>
<sequence>MAANGGPQFPGGGDPDSEIQELQGYRSDRTRLALTSLLTLLTGGLLLIPLSWKPAIQLRLTKRPCTLAEADSVLITGVNPFYIMQLYSLLLWLFSGYWEFAIALMVTASLSISLTVWESRRVLQLPADCPFSLDCDVVLLRGTCVVDESTLTGESHPLYKVSHPLYGQSHPLYKVRVI</sequence>
<organism evidence="10 11">
    <name type="scientific">Amphibalanus amphitrite</name>
    <name type="common">Striped barnacle</name>
    <name type="synonym">Balanus amphitrite</name>
    <dbReference type="NCBI Taxonomy" id="1232801"/>
    <lineage>
        <taxon>Eukaryota</taxon>
        <taxon>Metazoa</taxon>
        <taxon>Ecdysozoa</taxon>
        <taxon>Arthropoda</taxon>
        <taxon>Crustacea</taxon>
        <taxon>Multicrustacea</taxon>
        <taxon>Cirripedia</taxon>
        <taxon>Thoracica</taxon>
        <taxon>Thoracicalcarea</taxon>
        <taxon>Balanomorpha</taxon>
        <taxon>Balanoidea</taxon>
        <taxon>Balanidae</taxon>
        <taxon>Amphibalaninae</taxon>
        <taxon>Amphibalanus</taxon>
    </lineage>
</organism>
<evidence type="ECO:0000256" key="7">
    <source>
        <dbReference type="RuleBase" id="RU362082"/>
    </source>
</evidence>
<dbReference type="Pfam" id="PF12409">
    <property type="entry name" value="P5-ATPase"/>
    <property type="match status" value="1"/>
</dbReference>
<comment type="catalytic activity">
    <reaction evidence="7">
        <text>ATP + H2O = ADP + phosphate + H(+)</text>
        <dbReference type="Rhea" id="RHEA:13065"/>
        <dbReference type="ChEBI" id="CHEBI:15377"/>
        <dbReference type="ChEBI" id="CHEBI:15378"/>
        <dbReference type="ChEBI" id="CHEBI:30616"/>
        <dbReference type="ChEBI" id="CHEBI:43474"/>
        <dbReference type="ChEBI" id="CHEBI:456216"/>
    </reaction>
</comment>
<evidence type="ECO:0000256" key="5">
    <source>
        <dbReference type="ARBA" id="ARBA00022842"/>
    </source>
</evidence>
<dbReference type="AlphaFoldDB" id="A0A6A4VFL1"/>
<evidence type="ECO:0000259" key="9">
    <source>
        <dbReference type="Pfam" id="PF12409"/>
    </source>
</evidence>
<dbReference type="GO" id="GO:0005524">
    <property type="term" value="F:ATP binding"/>
    <property type="evidence" value="ECO:0007669"/>
    <property type="project" value="UniProtKB-UniRule"/>
</dbReference>
<comment type="subcellular location">
    <subcellularLocation>
        <location evidence="1 7">Membrane</location>
        <topology evidence="1 7">Multi-pass membrane protein</topology>
    </subcellularLocation>
</comment>
<gene>
    <name evidence="10" type="primary">ATP13A5</name>
    <name evidence="10" type="ORF">FJT64_009985</name>
</gene>
<dbReference type="Pfam" id="PF00122">
    <property type="entry name" value="E1-E2_ATPase"/>
    <property type="match status" value="1"/>
</dbReference>
<evidence type="ECO:0000259" key="8">
    <source>
        <dbReference type="Pfam" id="PF00122"/>
    </source>
</evidence>
<evidence type="ECO:0000256" key="1">
    <source>
        <dbReference type="ARBA" id="ARBA00004141"/>
    </source>
</evidence>
<comment type="caution">
    <text evidence="10">The sequence shown here is derived from an EMBL/GenBank/DDBJ whole genome shotgun (WGS) entry which is preliminary data.</text>
</comment>
<evidence type="ECO:0000256" key="4">
    <source>
        <dbReference type="ARBA" id="ARBA00022840"/>
    </source>
</evidence>
<dbReference type="InterPro" id="IPR006544">
    <property type="entry name" value="P-type_TPase_V"/>
</dbReference>
<dbReference type="InterPro" id="IPR059000">
    <property type="entry name" value="ATPase_P-type_domA"/>
</dbReference>
<dbReference type="Proteomes" id="UP000440578">
    <property type="component" value="Unassembled WGS sequence"/>
</dbReference>
<accession>A0A6A4VFL1</accession>
<comment type="similarity">
    <text evidence="7">Belongs to the cation transport ATPase (P-type) (TC 3.A.3) family. Type V subfamily.</text>
</comment>
<keyword evidence="7" id="KW-1133">Transmembrane helix</keyword>
<feature type="domain" description="P-type ATPase A" evidence="8">
    <location>
        <begin position="135"/>
        <end position="160"/>
    </location>
</feature>
<evidence type="ECO:0000256" key="3">
    <source>
        <dbReference type="ARBA" id="ARBA00022741"/>
    </source>
</evidence>
<dbReference type="OrthoDB" id="48943at2759"/>
<keyword evidence="7" id="KW-0472">Membrane</keyword>
<keyword evidence="11" id="KW-1185">Reference proteome</keyword>
<keyword evidence="5 7" id="KW-0460">Magnesium</keyword>
<keyword evidence="2 7" id="KW-0479">Metal-binding</keyword>